<dbReference type="PROSITE" id="PS50089">
    <property type="entry name" value="ZF_RING_2"/>
    <property type="match status" value="1"/>
</dbReference>
<protein>
    <recommendedName>
        <fullName evidence="3">RING-type domain-containing protein</fullName>
    </recommendedName>
</protein>
<name>A0A0L0H947_SPIPD</name>
<dbReference type="STRING" id="645134.A0A0L0H947"/>
<dbReference type="InterPro" id="IPR001841">
    <property type="entry name" value="Znf_RING"/>
</dbReference>
<feature type="region of interest" description="Disordered" evidence="2">
    <location>
        <begin position="357"/>
        <end position="399"/>
    </location>
</feature>
<feature type="domain" description="RING-type" evidence="3">
    <location>
        <begin position="84"/>
        <end position="122"/>
    </location>
</feature>
<evidence type="ECO:0000313" key="4">
    <source>
        <dbReference type="EMBL" id="KNC97178.1"/>
    </source>
</evidence>
<dbReference type="RefSeq" id="XP_016605218.1">
    <property type="nucleotide sequence ID" value="XM_016755733.1"/>
</dbReference>
<gene>
    <name evidence="4" type="ORF">SPPG_07565</name>
</gene>
<feature type="region of interest" description="Disordered" evidence="2">
    <location>
        <begin position="240"/>
        <end position="328"/>
    </location>
</feature>
<dbReference type="OrthoDB" id="9049620at2759"/>
<dbReference type="GO" id="GO:0008270">
    <property type="term" value="F:zinc ion binding"/>
    <property type="evidence" value="ECO:0007669"/>
    <property type="project" value="UniProtKB-KW"/>
</dbReference>
<dbReference type="AlphaFoldDB" id="A0A0L0H947"/>
<dbReference type="eggNOG" id="KOG0297">
    <property type="taxonomic scope" value="Eukaryota"/>
</dbReference>
<proteinExistence type="predicted"/>
<dbReference type="VEuPathDB" id="FungiDB:SPPG_07565"/>
<dbReference type="InterPro" id="IPR013083">
    <property type="entry name" value="Znf_RING/FYVE/PHD"/>
</dbReference>
<dbReference type="PANTHER" id="PTHR10131">
    <property type="entry name" value="TNF RECEPTOR ASSOCIATED FACTOR"/>
    <property type="match status" value="1"/>
</dbReference>
<keyword evidence="1" id="KW-0862">Zinc</keyword>
<dbReference type="SUPFAM" id="SSF57850">
    <property type="entry name" value="RING/U-box"/>
    <property type="match status" value="1"/>
</dbReference>
<dbReference type="GeneID" id="27690774"/>
<evidence type="ECO:0000256" key="1">
    <source>
        <dbReference type="PROSITE-ProRule" id="PRU00175"/>
    </source>
</evidence>
<evidence type="ECO:0000313" key="5">
    <source>
        <dbReference type="Proteomes" id="UP000053201"/>
    </source>
</evidence>
<dbReference type="Proteomes" id="UP000053201">
    <property type="component" value="Unassembled WGS sequence"/>
</dbReference>
<keyword evidence="1" id="KW-0863">Zinc-finger</keyword>
<dbReference type="PANTHER" id="PTHR10131:SF94">
    <property type="entry name" value="TNF RECEPTOR-ASSOCIATED FACTOR 4"/>
    <property type="match status" value="1"/>
</dbReference>
<organism evidence="4 5">
    <name type="scientific">Spizellomyces punctatus (strain DAOM BR117)</name>
    <dbReference type="NCBI Taxonomy" id="645134"/>
    <lineage>
        <taxon>Eukaryota</taxon>
        <taxon>Fungi</taxon>
        <taxon>Fungi incertae sedis</taxon>
        <taxon>Chytridiomycota</taxon>
        <taxon>Chytridiomycota incertae sedis</taxon>
        <taxon>Chytridiomycetes</taxon>
        <taxon>Spizellomycetales</taxon>
        <taxon>Spizellomycetaceae</taxon>
        <taxon>Spizellomyces</taxon>
    </lineage>
</organism>
<dbReference type="EMBL" id="KQ257465">
    <property type="protein sequence ID" value="KNC97178.1"/>
    <property type="molecule type" value="Genomic_DNA"/>
</dbReference>
<dbReference type="InParanoid" id="A0A0L0H947"/>
<accession>A0A0L0H947</accession>
<reference evidence="4 5" key="1">
    <citation type="submission" date="2009-08" db="EMBL/GenBank/DDBJ databases">
        <title>The Genome Sequence of Spizellomyces punctatus strain DAOM BR117.</title>
        <authorList>
            <consortium name="The Broad Institute Genome Sequencing Platform"/>
            <person name="Russ C."/>
            <person name="Cuomo C."/>
            <person name="Shea T."/>
            <person name="Young S.K."/>
            <person name="Zeng Q."/>
            <person name="Koehrsen M."/>
            <person name="Haas B."/>
            <person name="Borodovsky M."/>
            <person name="Guigo R."/>
            <person name="Alvarado L."/>
            <person name="Berlin A."/>
            <person name="Bochicchio J."/>
            <person name="Borenstein D."/>
            <person name="Chapman S."/>
            <person name="Chen Z."/>
            <person name="Engels R."/>
            <person name="Freedman E."/>
            <person name="Gellesch M."/>
            <person name="Goldberg J."/>
            <person name="Griggs A."/>
            <person name="Gujja S."/>
            <person name="Heiman D."/>
            <person name="Hepburn T."/>
            <person name="Howarth C."/>
            <person name="Jen D."/>
            <person name="Larson L."/>
            <person name="Lewis B."/>
            <person name="Mehta T."/>
            <person name="Park D."/>
            <person name="Pearson M."/>
            <person name="Roberts A."/>
            <person name="Saif S."/>
            <person name="Shenoy N."/>
            <person name="Sisk P."/>
            <person name="Stolte C."/>
            <person name="Sykes S."/>
            <person name="Thomson T."/>
            <person name="Walk T."/>
            <person name="White J."/>
            <person name="Yandava C."/>
            <person name="Burger G."/>
            <person name="Gray M.W."/>
            <person name="Holland P.W.H."/>
            <person name="King N."/>
            <person name="Lang F.B.F."/>
            <person name="Roger A.J."/>
            <person name="Ruiz-Trillo I."/>
            <person name="Lander E."/>
            <person name="Nusbaum C."/>
        </authorList>
    </citation>
    <scope>NUCLEOTIDE SEQUENCE [LARGE SCALE GENOMIC DNA]</scope>
    <source>
        <strain evidence="4 5">DAOM BR117</strain>
    </source>
</reference>
<feature type="compositionally biased region" description="Low complexity" evidence="2">
    <location>
        <begin position="361"/>
        <end position="376"/>
    </location>
</feature>
<keyword evidence="5" id="KW-1185">Reference proteome</keyword>
<sequence>MTVIASPGMTASRHVHQHDADRFTDDPTLPFSWTLHRASTTTSRIQPRTVSRNAAATTGIFQQVYSYVHPFDKDDSDFPSRVCCSLCMEVYATPIRLPCCRQLICSTCVRRWQKQKPTCPWCIKPLEGKKMEVDRDVKHVVDDLDVYCAHRRQGCQWVGPRKYLLVHVAEECLVTRVLAGRTIQSRPETLFYLSLIDNPSSVQAAVKDLYPRASSIVASIIPARYRGRGRVRRSSLQHLAADIPPRTSSVGANGISVVPPGRPVPFKRAGARGSVLVPTRSDSFGATDDQRDGDVVEPGVGSDGESKEAREGEEERDDNPAASPSTPLSFFDSILASQANENLEDEEHLSLSLYLEQQRRSWSSGDDSSMMPMGLSSEEESEEEDEVVKAKRAQLGASL</sequence>
<evidence type="ECO:0000259" key="3">
    <source>
        <dbReference type="PROSITE" id="PS50089"/>
    </source>
</evidence>
<dbReference type="Gene3D" id="3.30.40.10">
    <property type="entry name" value="Zinc/RING finger domain, C3HC4 (zinc finger)"/>
    <property type="match status" value="1"/>
</dbReference>
<feature type="compositionally biased region" description="Acidic residues" evidence="2">
    <location>
        <begin position="377"/>
        <end position="386"/>
    </location>
</feature>
<keyword evidence="1" id="KW-0479">Metal-binding</keyword>
<evidence type="ECO:0000256" key="2">
    <source>
        <dbReference type="SAM" id="MobiDB-lite"/>
    </source>
</evidence>